<dbReference type="EMBL" id="JBJVNE010000643">
    <property type="protein sequence ID" value="MFM9653957.1"/>
    <property type="molecule type" value="Genomic_DNA"/>
</dbReference>
<feature type="non-terminal residue" evidence="1">
    <location>
        <position position="1"/>
    </location>
</feature>
<proteinExistence type="predicted"/>
<dbReference type="InterPro" id="IPR021862">
    <property type="entry name" value="DUF3472"/>
</dbReference>
<keyword evidence="2" id="KW-1185">Reference proteome</keyword>
<name>A0ABW9J103_STRGJ</name>
<accession>A0ABW9J103</accession>
<dbReference type="Proteomes" id="UP001631993">
    <property type="component" value="Unassembled WGS sequence"/>
</dbReference>
<evidence type="ECO:0000313" key="1">
    <source>
        <dbReference type="EMBL" id="MFM9653957.1"/>
    </source>
</evidence>
<gene>
    <name evidence="1" type="ORF">ACKI1S_49345</name>
</gene>
<feature type="non-terminal residue" evidence="1">
    <location>
        <position position="81"/>
    </location>
</feature>
<protein>
    <submittedName>
        <fullName evidence="1">DUF3472 domain-containing protein</fullName>
    </submittedName>
</protein>
<sequence length="81" mass="9549">YVKDDIYWGRRGPSVHLNYPINDTSKSYQWFYSELTVPQGYDRQGAYFMANGFAEGYFGIQVNSETERRVLFSVWSPFQTD</sequence>
<organism evidence="1 2">
    <name type="scientific">Streptomyces galilaeus</name>
    <dbReference type="NCBI Taxonomy" id="33899"/>
    <lineage>
        <taxon>Bacteria</taxon>
        <taxon>Bacillati</taxon>
        <taxon>Actinomycetota</taxon>
        <taxon>Actinomycetes</taxon>
        <taxon>Kitasatosporales</taxon>
        <taxon>Streptomycetaceae</taxon>
        <taxon>Streptomyces</taxon>
    </lineage>
</organism>
<dbReference type="Pfam" id="PF11958">
    <property type="entry name" value="DUF3472"/>
    <property type="match status" value="1"/>
</dbReference>
<dbReference type="RefSeq" id="WP_409098193.1">
    <property type="nucleotide sequence ID" value="NZ_JBJVNE010000643.1"/>
</dbReference>
<reference evidence="1 2" key="1">
    <citation type="submission" date="2024-12" db="EMBL/GenBank/DDBJ databases">
        <title>Forecasting of Potato common scab and diversities of Pathogenic streptomyces spp. in china.</title>
        <authorList>
            <person name="Handique U."/>
            <person name="Wu J."/>
        </authorList>
    </citation>
    <scope>NUCLEOTIDE SEQUENCE [LARGE SCALE GENOMIC DNA]</scope>
    <source>
        <strain evidence="1 2">ZRIMU1585</strain>
    </source>
</reference>
<evidence type="ECO:0000313" key="2">
    <source>
        <dbReference type="Proteomes" id="UP001631993"/>
    </source>
</evidence>
<comment type="caution">
    <text evidence="1">The sequence shown here is derived from an EMBL/GenBank/DDBJ whole genome shotgun (WGS) entry which is preliminary data.</text>
</comment>